<dbReference type="PANTHER" id="PTHR44313">
    <property type="entry name" value="DNAJ HOMOLOG SUBFAMILY C MEMBER 17"/>
    <property type="match status" value="1"/>
</dbReference>
<evidence type="ECO:0000256" key="5">
    <source>
        <dbReference type="ARBA" id="ARBA00023242"/>
    </source>
</evidence>
<feature type="domain" description="J" evidence="7">
    <location>
        <begin position="6"/>
        <end position="82"/>
    </location>
</feature>
<keyword evidence="4" id="KW-0143">Chaperone</keyword>
<organism evidence="8 9">
    <name type="scientific">Terfezia boudieri ATCC MYA-4762</name>
    <dbReference type="NCBI Taxonomy" id="1051890"/>
    <lineage>
        <taxon>Eukaryota</taxon>
        <taxon>Fungi</taxon>
        <taxon>Dikarya</taxon>
        <taxon>Ascomycota</taxon>
        <taxon>Pezizomycotina</taxon>
        <taxon>Pezizomycetes</taxon>
        <taxon>Pezizales</taxon>
        <taxon>Pezizaceae</taxon>
        <taxon>Terfezia</taxon>
    </lineage>
</organism>
<feature type="region of interest" description="Disordered" evidence="6">
    <location>
        <begin position="167"/>
        <end position="203"/>
    </location>
</feature>
<dbReference type="InterPro" id="IPR052094">
    <property type="entry name" value="Pre-mRNA-splicing_ERAD"/>
</dbReference>
<protein>
    <submittedName>
        <fullName evidence="8">DnaJ-domain-containing protein</fullName>
    </submittedName>
</protein>
<dbReference type="STRING" id="1051890.A0A3N4MCD3"/>
<dbReference type="CDD" id="cd06257">
    <property type="entry name" value="DnaJ"/>
    <property type="match status" value="1"/>
</dbReference>
<dbReference type="InterPro" id="IPR012677">
    <property type="entry name" value="Nucleotide-bd_a/b_plait_sf"/>
</dbReference>
<gene>
    <name evidence="8" type="ORF">L211DRAFT_864410</name>
</gene>
<dbReference type="GO" id="GO:0005681">
    <property type="term" value="C:spliceosomal complex"/>
    <property type="evidence" value="ECO:0007669"/>
    <property type="project" value="TreeGrafter"/>
</dbReference>
<feature type="region of interest" description="Disordered" evidence="6">
    <location>
        <begin position="353"/>
        <end position="374"/>
    </location>
</feature>
<dbReference type="InParanoid" id="A0A3N4MCD3"/>
<evidence type="ECO:0000256" key="1">
    <source>
        <dbReference type="ARBA" id="ARBA00004123"/>
    </source>
</evidence>
<keyword evidence="5" id="KW-0539">Nucleus</keyword>
<dbReference type="PANTHER" id="PTHR44313:SF1">
    <property type="entry name" value="DNAJ HOMOLOG SUBFAMILY C MEMBER 17"/>
    <property type="match status" value="1"/>
</dbReference>
<evidence type="ECO:0000256" key="3">
    <source>
        <dbReference type="ARBA" id="ARBA00022490"/>
    </source>
</evidence>
<dbReference type="Pfam" id="PF00226">
    <property type="entry name" value="DnaJ"/>
    <property type="match status" value="1"/>
</dbReference>
<comment type="subcellular location">
    <subcellularLocation>
        <location evidence="2">Cytoplasm</location>
    </subcellularLocation>
    <subcellularLocation>
        <location evidence="1">Nucleus</location>
    </subcellularLocation>
</comment>
<evidence type="ECO:0000256" key="6">
    <source>
        <dbReference type="SAM" id="MobiDB-lite"/>
    </source>
</evidence>
<evidence type="ECO:0000259" key="7">
    <source>
        <dbReference type="PROSITE" id="PS50076"/>
    </source>
</evidence>
<keyword evidence="9" id="KW-1185">Reference proteome</keyword>
<feature type="compositionally biased region" description="Basic and acidic residues" evidence="6">
    <location>
        <begin position="182"/>
        <end position="197"/>
    </location>
</feature>
<proteinExistence type="predicted"/>
<reference evidence="8 9" key="1">
    <citation type="journal article" date="2018" name="Nat. Ecol. Evol.">
        <title>Pezizomycetes genomes reveal the molecular basis of ectomycorrhizal truffle lifestyle.</title>
        <authorList>
            <person name="Murat C."/>
            <person name="Payen T."/>
            <person name="Noel B."/>
            <person name="Kuo A."/>
            <person name="Morin E."/>
            <person name="Chen J."/>
            <person name="Kohler A."/>
            <person name="Krizsan K."/>
            <person name="Balestrini R."/>
            <person name="Da Silva C."/>
            <person name="Montanini B."/>
            <person name="Hainaut M."/>
            <person name="Levati E."/>
            <person name="Barry K.W."/>
            <person name="Belfiori B."/>
            <person name="Cichocki N."/>
            <person name="Clum A."/>
            <person name="Dockter R.B."/>
            <person name="Fauchery L."/>
            <person name="Guy J."/>
            <person name="Iotti M."/>
            <person name="Le Tacon F."/>
            <person name="Lindquist E.A."/>
            <person name="Lipzen A."/>
            <person name="Malagnac F."/>
            <person name="Mello A."/>
            <person name="Molinier V."/>
            <person name="Miyauchi S."/>
            <person name="Poulain J."/>
            <person name="Riccioni C."/>
            <person name="Rubini A."/>
            <person name="Sitrit Y."/>
            <person name="Splivallo R."/>
            <person name="Traeger S."/>
            <person name="Wang M."/>
            <person name="Zifcakova L."/>
            <person name="Wipf D."/>
            <person name="Zambonelli A."/>
            <person name="Paolocci F."/>
            <person name="Nowrousian M."/>
            <person name="Ottonello S."/>
            <person name="Baldrian P."/>
            <person name="Spatafora J.W."/>
            <person name="Henrissat B."/>
            <person name="Nagy L.G."/>
            <person name="Aury J.M."/>
            <person name="Wincker P."/>
            <person name="Grigoriev I.V."/>
            <person name="Bonfante P."/>
            <person name="Martin F.M."/>
        </authorList>
    </citation>
    <scope>NUCLEOTIDE SEQUENCE [LARGE SCALE GENOMIC DNA]</scope>
    <source>
        <strain evidence="8 9">ATCC MYA-4762</strain>
    </source>
</reference>
<dbReference type="GO" id="GO:0000390">
    <property type="term" value="P:spliceosomal complex disassembly"/>
    <property type="evidence" value="ECO:0007669"/>
    <property type="project" value="TreeGrafter"/>
</dbReference>
<dbReference type="OrthoDB" id="10250354at2759"/>
<dbReference type="PRINTS" id="PR00625">
    <property type="entry name" value="JDOMAIN"/>
</dbReference>
<name>A0A3N4MCD3_9PEZI</name>
<feature type="region of interest" description="Disordered" evidence="6">
    <location>
        <begin position="117"/>
        <end position="136"/>
    </location>
</feature>
<evidence type="ECO:0000313" key="8">
    <source>
        <dbReference type="EMBL" id="RPB29862.1"/>
    </source>
</evidence>
<evidence type="ECO:0000256" key="2">
    <source>
        <dbReference type="ARBA" id="ARBA00004496"/>
    </source>
</evidence>
<dbReference type="InterPro" id="IPR001623">
    <property type="entry name" value="DnaJ_domain"/>
</dbReference>
<sequence>MSLTTSFYELLALPAEYHPSQDTPIPTPIPAALLRKTYRRTSLLYHPDKNPSPDAAAHFHTLTTAYDVLSDAAAKQAYDQALVAGLVRKRKSEVMGNERRRLKEDLEARERAARNANGGVSVGVGRKKQKTATAGGDEVAEFERQLGRLQEEGVRLRMKREEALRKAEMEAKEDEEEEAEEEAKGKTAKKEEEKPEGSQRVISESMFSEMDRTIFIKLRTDQNPPIIITESTLTKSLSRFGEILSCLVRSPPPVADNHKKKKKKKEASITGVLVFKSILSAYDAVHAFRNGQQGEGEEAGDSVLWGRVKEVKFAAGKDPEVSGLLPRRAEAEAAQTAVRNQILIDAAQNTGAGGQPKFSFRPTTTSTMPTGAQKLGVGLSSADYESVTLLRMREMERRMLEAEIRAKEEKEMEAER</sequence>
<dbReference type="InterPro" id="IPR018253">
    <property type="entry name" value="DnaJ_domain_CS"/>
</dbReference>
<dbReference type="Gene3D" id="1.10.287.110">
    <property type="entry name" value="DnaJ domain"/>
    <property type="match status" value="1"/>
</dbReference>
<dbReference type="GO" id="GO:0005737">
    <property type="term" value="C:cytoplasm"/>
    <property type="evidence" value="ECO:0007669"/>
    <property type="project" value="UniProtKB-SubCell"/>
</dbReference>
<dbReference type="SMART" id="SM00271">
    <property type="entry name" value="DnaJ"/>
    <property type="match status" value="1"/>
</dbReference>
<dbReference type="SUPFAM" id="SSF46565">
    <property type="entry name" value="Chaperone J-domain"/>
    <property type="match status" value="1"/>
</dbReference>
<dbReference type="PROSITE" id="PS00636">
    <property type="entry name" value="DNAJ_1"/>
    <property type="match status" value="1"/>
</dbReference>
<dbReference type="Gene3D" id="3.30.70.330">
    <property type="match status" value="1"/>
</dbReference>
<feature type="compositionally biased region" description="Polar residues" evidence="6">
    <location>
        <begin position="361"/>
        <end position="370"/>
    </location>
</feature>
<dbReference type="EMBL" id="ML121527">
    <property type="protein sequence ID" value="RPB29862.1"/>
    <property type="molecule type" value="Genomic_DNA"/>
</dbReference>
<accession>A0A3N4MCD3</accession>
<dbReference type="AlphaFoldDB" id="A0A3N4MCD3"/>
<dbReference type="InterPro" id="IPR036869">
    <property type="entry name" value="J_dom_sf"/>
</dbReference>
<dbReference type="PROSITE" id="PS50076">
    <property type="entry name" value="DNAJ_2"/>
    <property type="match status" value="1"/>
</dbReference>
<evidence type="ECO:0000313" key="9">
    <source>
        <dbReference type="Proteomes" id="UP000267821"/>
    </source>
</evidence>
<keyword evidence="3" id="KW-0963">Cytoplasm</keyword>
<evidence type="ECO:0000256" key="4">
    <source>
        <dbReference type="ARBA" id="ARBA00023186"/>
    </source>
</evidence>
<feature type="compositionally biased region" description="Acidic residues" evidence="6">
    <location>
        <begin position="171"/>
        <end position="181"/>
    </location>
</feature>
<dbReference type="Proteomes" id="UP000267821">
    <property type="component" value="Unassembled WGS sequence"/>
</dbReference>